<evidence type="ECO:0000313" key="7">
    <source>
        <dbReference type="Proteomes" id="UP000663868"/>
    </source>
</evidence>
<keyword evidence="4" id="KW-0505">Motor protein</keyword>
<dbReference type="GO" id="GO:0000146">
    <property type="term" value="F:microfilament motor activity"/>
    <property type="evidence" value="ECO:0007669"/>
    <property type="project" value="TreeGrafter"/>
</dbReference>
<comment type="similarity">
    <text evidence="4">Belongs to the TRAFAC class myosin-kinesin ATPase superfamily. Myosin family.</text>
</comment>
<dbReference type="GO" id="GO:0030048">
    <property type="term" value="P:actin filament-based movement"/>
    <property type="evidence" value="ECO:0007669"/>
    <property type="project" value="TreeGrafter"/>
</dbReference>
<dbReference type="GO" id="GO:0016459">
    <property type="term" value="C:myosin complex"/>
    <property type="evidence" value="ECO:0007669"/>
    <property type="project" value="UniProtKB-KW"/>
</dbReference>
<dbReference type="GO" id="GO:0007015">
    <property type="term" value="P:actin filament organization"/>
    <property type="evidence" value="ECO:0007669"/>
    <property type="project" value="TreeGrafter"/>
</dbReference>
<comment type="caution">
    <text evidence="6">The sequence shown here is derived from an EMBL/GenBank/DDBJ whole genome shotgun (WGS) entry which is preliminary data.</text>
</comment>
<dbReference type="Pfam" id="PF00063">
    <property type="entry name" value="Myosin_head"/>
    <property type="match status" value="1"/>
</dbReference>
<dbReference type="EMBL" id="CAJOBB010029893">
    <property type="protein sequence ID" value="CAF4440051.1"/>
    <property type="molecule type" value="Genomic_DNA"/>
</dbReference>
<evidence type="ECO:0000259" key="5">
    <source>
        <dbReference type="PROSITE" id="PS51456"/>
    </source>
</evidence>
<dbReference type="PANTHER" id="PTHR13140:SF745">
    <property type="entry name" value="UNCONVENTIONAL MYOSIN-VI"/>
    <property type="match status" value="1"/>
</dbReference>
<dbReference type="GO" id="GO:0005524">
    <property type="term" value="F:ATP binding"/>
    <property type="evidence" value="ECO:0007669"/>
    <property type="project" value="UniProtKB-KW"/>
</dbReference>
<keyword evidence="1" id="KW-0547">Nucleotide-binding</keyword>
<sequence length="90" mass="10183">MLTSKPREIRDDEGFLVQHFAGSVAQFIEKNNDALHASLLILVQECKNAFIKNLFPKAPEREQSAGRLNFSSVGSKFRSQLADLMFKLRS</sequence>
<dbReference type="Gene3D" id="1.20.58.530">
    <property type="match status" value="1"/>
</dbReference>
<keyword evidence="3 4" id="KW-0009">Actin-binding</keyword>
<dbReference type="PROSITE" id="PS51456">
    <property type="entry name" value="MYOSIN_MOTOR"/>
    <property type="match status" value="1"/>
</dbReference>
<dbReference type="InterPro" id="IPR001609">
    <property type="entry name" value="Myosin_head_motor_dom-like"/>
</dbReference>
<dbReference type="PANTHER" id="PTHR13140">
    <property type="entry name" value="MYOSIN"/>
    <property type="match status" value="1"/>
</dbReference>
<feature type="non-terminal residue" evidence="6">
    <location>
        <position position="1"/>
    </location>
</feature>
<accession>A0A820RTX9</accession>
<dbReference type="GO" id="GO:0051015">
    <property type="term" value="F:actin filament binding"/>
    <property type="evidence" value="ECO:0007669"/>
    <property type="project" value="TreeGrafter"/>
</dbReference>
<gene>
    <name evidence="6" type="ORF">KXQ929_LOCUS53329</name>
</gene>
<comment type="caution">
    <text evidence="4">Lacks conserved residue(s) required for the propagation of feature annotation.</text>
</comment>
<keyword evidence="2" id="KW-0067">ATP-binding</keyword>
<evidence type="ECO:0000256" key="3">
    <source>
        <dbReference type="ARBA" id="ARBA00023203"/>
    </source>
</evidence>
<dbReference type="AlphaFoldDB" id="A0A820RTX9"/>
<dbReference type="InterPro" id="IPR027417">
    <property type="entry name" value="P-loop_NTPase"/>
</dbReference>
<organism evidence="6 7">
    <name type="scientific">Adineta steineri</name>
    <dbReference type="NCBI Taxonomy" id="433720"/>
    <lineage>
        <taxon>Eukaryota</taxon>
        <taxon>Metazoa</taxon>
        <taxon>Spiralia</taxon>
        <taxon>Gnathifera</taxon>
        <taxon>Rotifera</taxon>
        <taxon>Eurotatoria</taxon>
        <taxon>Bdelloidea</taxon>
        <taxon>Adinetida</taxon>
        <taxon>Adinetidae</taxon>
        <taxon>Adineta</taxon>
    </lineage>
</organism>
<evidence type="ECO:0000313" key="6">
    <source>
        <dbReference type="EMBL" id="CAF4440051.1"/>
    </source>
</evidence>
<dbReference type="GO" id="GO:0030139">
    <property type="term" value="C:endocytic vesicle"/>
    <property type="evidence" value="ECO:0007669"/>
    <property type="project" value="TreeGrafter"/>
</dbReference>
<dbReference type="SUPFAM" id="SSF52540">
    <property type="entry name" value="P-loop containing nucleoside triphosphate hydrolases"/>
    <property type="match status" value="1"/>
</dbReference>
<name>A0A820RTX9_9BILA</name>
<dbReference type="GO" id="GO:0005886">
    <property type="term" value="C:plasma membrane"/>
    <property type="evidence" value="ECO:0007669"/>
    <property type="project" value="TreeGrafter"/>
</dbReference>
<dbReference type="Proteomes" id="UP000663868">
    <property type="component" value="Unassembled WGS sequence"/>
</dbReference>
<evidence type="ECO:0000256" key="2">
    <source>
        <dbReference type="ARBA" id="ARBA00022840"/>
    </source>
</evidence>
<evidence type="ECO:0000256" key="4">
    <source>
        <dbReference type="PROSITE-ProRule" id="PRU00782"/>
    </source>
</evidence>
<keyword evidence="4" id="KW-0518">Myosin</keyword>
<feature type="domain" description="Myosin motor" evidence="5">
    <location>
        <begin position="1"/>
        <end position="90"/>
    </location>
</feature>
<evidence type="ECO:0000256" key="1">
    <source>
        <dbReference type="ARBA" id="ARBA00022741"/>
    </source>
</evidence>
<reference evidence="6" key="1">
    <citation type="submission" date="2021-02" db="EMBL/GenBank/DDBJ databases">
        <authorList>
            <person name="Nowell W R."/>
        </authorList>
    </citation>
    <scope>NUCLEOTIDE SEQUENCE</scope>
</reference>
<protein>
    <recommendedName>
        <fullName evidence="5">Myosin motor domain-containing protein</fullName>
    </recommendedName>
</protein>
<proteinExistence type="inferred from homology"/>